<dbReference type="Gene3D" id="3.30.2130.10">
    <property type="entry name" value="VC0802-like"/>
    <property type="match status" value="1"/>
</dbReference>
<organism evidence="3 4">
    <name type="scientific">Boseongicola aestuarii</name>
    <dbReference type="NCBI Taxonomy" id="1470561"/>
    <lineage>
        <taxon>Bacteria</taxon>
        <taxon>Pseudomonadati</taxon>
        <taxon>Pseudomonadota</taxon>
        <taxon>Alphaproteobacteria</taxon>
        <taxon>Rhodobacterales</taxon>
        <taxon>Paracoccaceae</taxon>
        <taxon>Boseongicola</taxon>
    </lineage>
</organism>
<dbReference type="PANTHER" id="PTHR39199">
    <property type="entry name" value="BLR5128 PROTEIN"/>
    <property type="match status" value="1"/>
</dbReference>
<feature type="domain" description="DUF2241" evidence="1">
    <location>
        <begin position="7"/>
        <end position="72"/>
    </location>
</feature>
<keyword evidence="4" id="KW-1185">Reference proteome</keyword>
<dbReference type="OrthoDB" id="517867at2"/>
<dbReference type="Proteomes" id="UP000201838">
    <property type="component" value="Unassembled WGS sequence"/>
</dbReference>
<proteinExistence type="predicted"/>
<dbReference type="PANTHER" id="PTHR39199:SF1">
    <property type="entry name" value="BLR5128 PROTEIN"/>
    <property type="match status" value="1"/>
</dbReference>
<dbReference type="EMBL" id="FXXQ01000001">
    <property type="protein sequence ID" value="SMX22173.1"/>
    <property type="molecule type" value="Genomic_DNA"/>
</dbReference>
<gene>
    <name evidence="3" type="ORF">BOA8489_00263</name>
</gene>
<reference evidence="4" key="1">
    <citation type="submission" date="2017-05" db="EMBL/GenBank/DDBJ databases">
        <authorList>
            <person name="Rodrigo-Torres L."/>
            <person name="Arahal R. D."/>
            <person name="Lucena T."/>
        </authorList>
    </citation>
    <scope>NUCLEOTIDE SEQUENCE [LARGE SCALE GENOMIC DNA]</scope>
    <source>
        <strain evidence="4">CECT 8489</strain>
    </source>
</reference>
<sequence length="143" mass="15875">MTDDYSPERALQESVASLAPILQPGTFVYCSMLHNSDSREAMSVARAYFVEDQGVSLIIPRTEAVRLGLIFDLTLRQITLFANVPPDVIGVTRAALRTLEKRDIPANVVSAAHSDHLFVPTRRADEAVEALRQLQQRAEKSLK</sequence>
<protein>
    <submittedName>
        <fullName evidence="3">ACT domain protein</fullName>
    </submittedName>
</protein>
<accession>A0A238IVY1</accession>
<dbReference type="SUPFAM" id="SSF55021">
    <property type="entry name" value="ACT-like"/>
    <property type="match status" value="2"/>
</dbReference>
<dbReference type="AlphaFoldDB" id="A0A238IVY1"/>
<evidence type="ECO:0000313" key="3">
    <source>
        <dbReference type="EMBL" id="SMX22173.1"/>
    </source>
</evidence>
<dbReference type="Pfam" id="PF13840">
    <property type="entry name" value="ACT_7"/>
    <property type="match status" value="1"/>
</dbReference>
<dbReference type="InterPro" id="IPR027795">
    <property type="entry name" value="CASTOR_ACT_dom"/>
</dbReference>
<name>A0A238IVY1_9RHOB</name>
<evidence type="ECO:0000259" key="2">
    <source>
        <dbReference type="Pfam" id="PF13840"/>
    </source>
</evidence>
<evidence type="ECO:0000259" key="1">
    <source>
        <dbReference type="Pfam" id="PF10000"/>
    </source>
</evidence>
<dbReference type="Pfam" id="PF10000">
    <property type="entry name" value="ACT_3"/>
    <property type="match status" value="1"/>
</dbReference>
<dbReference type="InterPro" id="IPR018717">
    <property type="entry name" value="DUF2241"/>
</dbReference>
<evidence type="ECO:0000313" key="4">
    <source>
        <dbReference type="Proteomes" id="UP000201838"/>
    </source>
</evidence>
<feature type="domain" description="CASTOR ACT" evidence="2">
    <location>
        <begin position="87"/>
        <end position="132"/>
    </location>
</feature>
<dbReference type="RefSeq" id="WP_093972161.1">
    <property type="nucleotide sequence ID" value="NZ_FXXQ01000001.1"/>
</dbReference>
<dbReference type="InterPro" id="IPR045865">
    <property type="entry name" value="ACT-like_dom_sf"/>
</dbReference>